<gene>
    <name evidence="1" type="ORF">FAM09_07110</name>
</gene>
<name>A0A4S8I264_9BACT</name>
<reference evidence="1 2" key="1">
    <citation type="submission" date="2019-04" db="EMBL/GenBank/DDBJ databases">
        <title>Niastella caeni sp. nov., isolated from activated sludge.</title>
        <authorList>
            <person name="Sheng M."/>
        </authorList>
    </citation>
    <scope>NUCLEOTIDE SEQUENCE [LARGE SCALE GENOMIC DNA]</scope>
    <source>
        <strain evidence="1 2">HX-2-15</strain>
    </source>
</reference>
<organism evidence="1 2">
    <name type="scientific">Niastella caeni</name>
    <dbReference type="NCBI Taxonomy" id="2569763"/>
    <lineage>
        <taxon>Bacteria</taxon>
        <taxon>Pseudomonadati</taxon>
        <taxon>Bacteroidota</taxon>
        <taxon>Chitinophagia</taxon>
        <taxon>Chitinophagales</taxon>
        <taxon>Chitinophagaceae</taxon>
        <taxon>Niastella</taxon>
    </lineage>
</organism>
<dbReference type="AlphaFoldDB" id="A0A4S8I264"/>
<evidence type="ECO:0000313" key="2">
    <source>
        <dbReference type="Proteomes" id="UP000306918"/>
    </source>
</evidence>
<proteinExistence type="predicted"/>
<dbReference type="OrthoDB" id="676278at2"/>
<sequence length="122" mass="14040">MPRNLYSNKTFQQLIENDPTRPLVERQLAHCLTLFLHEGRQMIFYYLYLVKVEFLLQDPLNALILRFTSDKVTLEGYRLHGLFLEFAQGKPDSIVVQEERYVTAGVVGGPAVINATVEPTDR</sequence>
<dbReference type="RefSeq" id="WP_136576349.1">
    <property type="nucleotide sequence ID" value="NZ_STFF01000001.1"/>
</dbReference>
<comment type="caution">
    <text evidence="1">The sequence shown here is derived from an EMBL/GenBank/DDBJ whole genome shotgun (WGS) entry which is preliminary data.</text>
</comment>
<dbReference type="EMBL" id="STFF01000001">
    <property type="protein sequence ID" value="THU41861.1"/>
    <property type="molecule type" value="Genomic_DNA"/>
</dbReference>
<keyword evidence="2" id="KW-1185">Reference proteome</keyword>
<protein>
    <submittedName>
        <fullName evidence="1">Uncharacterized protein</fullName>
    </submittedName>
</protein>
<dbReference type="Proteomes" id="UP000306918">
    <property type="component" value="Unassembled WGS sequence"/>
</dbReference>
<accession>A0A4S8I264</accession>
<evidence type="ECO:0000313" key="1">
    <source>
        <dbReference type="EMBL" id="THU41861.1"/>
    </source>
</evidence>